<keyword evidence="2" id="KW-1185">Reference proteome</keyword>
<comment type="caution">
    <text evidence="1">The sequence shown here is derived from an EMBL/GenBank/DDBJ whole genome shotgun (WGS) entry which is preliminary data.</text>
</comment>
<dbReference type="Gene3D" id="3.40.630.30">
    <property type="match status" value="1"/>
</dbReference>
<evidence type="ECO:0000313" key="2">
    <source>
        <dbReference type="Proteomes" id="UP001153199"/>
    </source>
</evidence>
<organism evidence="1 2">
    <name type="scientific">Lactococcus formosensis</name>
    <dbReference type="NCBI Taxonomy" id="1281486"/>
    <lineage>
        <taxon>Bacteria</taxon>
        <taxon>Bacillati</taxon>
        <taxon>Bacillota</taxon>
        <taxon>Bacilli</taxon>
        <taxon>Lactobacillales</taxon>
        <taxon>Streptococcaceae</taxon>
        <taxon>Lactococcus</taxon>
    </lineage>
</organism>
<gene>
    <name evidence="1" type="ORF">NF717_10085</name>
</gene>
<dbReference type="CDD" id="cd04301">
    <property type="entry name" value="NAT_SF"/>
    <property type="match status" value="1"/>
</dbReference>
<name>A0A9X4SC40_9LACT</name>
<dbReference type="InterPro" id="IPR016181">
    <property type="entry name" value="Acyl_CoA_acyltransferase"/>
</dbReference>
<evidence type="ECO:0008006" key="3">
    <source>
        <dbReference type="Google" id="ProtNLM"/>
    </source>
</evidence>
<sequence length="175" mass="20822">MSEAVDKLYTKYGIDIAPKRREPIAFKDKRLDSKASFNEFLLNDDYKLETEKNNLVYISQIDSKKILIRIFKKSEDSYSQVGYIDSIYDKRFKNLYISIINIRDDYRSCGCGTEIYNIFEEKAKQLFDVKTISGKLNFWKDYEKREAFFKKLGFKVFSEDECEVNNEILKEIKNK</sequence>
<proteinExistence type="predicted"/>
<dbReference type="SUPFAM" id="SSF55729">
    <property type="entry name" value="Acyl-CoA N-acyltransferases (Nat)"/>
    <property type="match status" value="1"/>
</dbReference>
<dbReference type="RefSeq" id="WP_279360058.1">
    <property type="nucleotide sequence ID" value="NZ_JAMWDY010000004.1"/>
</dbReference>
<evidence type="ECO:0000313" key="1">
    <source>
        <dbReference type="EMBL" id="MDG6145991.1"/>
    </source>
</evidence>
<protein>
    <recommendedName>
        <fullName evidence="3">N-acetyltransferase domain-containing protein</fullName>
    </recommendedName>
</protein>
<reference evidence="1" key="1">
    <citation type="submission" date="2022-06" db="EMBL/GenBank/DDBJ databases">
        <title>Lactococcus from bovine mastitis in China.</title>
        <authorList>
            <person name="Lin Y."/>
            <person name="Han B."/>
        </authorList>
    </citation>
    <scope>NUCLEOTIDE SEQUENCE</scope>
    <source>
        <strain evidence="1">Ningxia-I-26</strain>
    </source>
</reference>
<dbReference type="AlphaFoldDB" id="A0A9X4SC40"/>
<accession>A0A9X4SC40</accession>
<dbReference type="Proteomes" id="UP001153199">
    <property type="component" value="Unassembled WGS sequence"/>
</dbReference>
<dbReference type="EMBL" id="JAMWFV010000020">
    <property type="protein sequence ID" value="MDG6145991.1"/>
    <property type="molecule type" value="Genomic_DNA"/>
</dbReference>